<protein>
    <submittedName>
        <fullName evidence="3">FZO-like protein</fullName>
    </submittedName>
</protein>
<dbReference type="GO" id="GO:0031969">
    <property type="term" value="C:chloroplast membrane"/>
    <property type="evidence" value="ECO:0007669"/>
    <property type="project" value="TreeGrafter"/>
</dbReference>
<dbReference type="InterPro" id="IPR036206">
    <property type="entry name" value="ThiamineP_synth_sf"/>
</dbReference>
<accession>A0A7J0G5F7</accession>
<dbReference type="NCBIfam" id="TIGR00231">
    <property type="entry name" value="small_GTP"/>
    <property type="match status" value="1"/>
</dbReference>
<evidence type="ECO:0000256" key="1">
    <source>
        <dbReference type="SAM" id="MobiDB-lite"/>
    </source>
</evidence>
<dbReference type="Gene3D" id="3.20.20.70">
    <property type="entry name" value="Aldolase class I"/>
    <property type="match status" value="1"/>
</dbReference>
<keyword evidence="4" id="KW-1185">Reference proteome</keyword>
<dbReference type="SUPFAM" id="SSF51391">
    <property type="entry name" value="Thiamin phosphate synthase"/>
    <property type="match status" value="1"/>
</dbReference>
<dbReference type="PANTHER" id="PTHR43681">
    <property type="entry name" value="TRANSMEMBRANE GTPASE FZO"/>
    <property type="match status" value="1"/>
</dbReference>
<dbReference type="GO" id="GO:0010027">
    <property type="term" value="P:thylakoid membrane organization"/>
    <property type="evidence" value="ECO:0007669"/>
    <property type="project" value="TreeGrafter"/>
</dbReference>
<feature type="region of interest" description="Disordered" evidence="1">
    <location>
        <begin position="23"/>
        <end position="77"/>
    </location>
</feature>
<sequence>MVVSLLSHSTSIHTLTHPLFFNPNHPHPHPHRLRPQFNSPLSRRRTTLSLSSLKKNSSSSTNNPNQPQQLPRTLFPGGYKRPEIKIPNLILQLSPEEVLDDRTALDSIDEAVSGRVGIVVLNGGAGSGGRLYEAACLLKSVIRDRAYLMIAERVDIAAAVSASGVVLSDQGLPTIVARNTMMDSRSDSVVLPLVARNVQTSDAALNASNSEELKLFTDEILSKLFHTVIHEQDKCFKTVHPNRNKEKFKVADKLETLDVDNGFPGKKGVAGFIKLEDRERQLLETEKLVLPEVIDMKEVSLLIDAVSQLDEPFSLVIVGEFNSGKSSVINALLGKKYLKDGVVPTTNEITFLRYSELESGEQQRCERHPDGQYICFLPAPILKEMIIVDTPGTNVILQRQQCLTEEFVPRADLLLFVMSADRPLTESEVTFLRYTQQWKKKVVFVLNKSDLYLNSNELEEAIAFIKENTQRLLNTEHVTLYPVSARSALEAKLSASYYTQKESKELSITEPHWRTNSFYEFEKFLYSFLDGSTSTGLERMKLKLETPIGIAEQLLIACQKIVREKCQQAKKDLMSVNDLVDSVKDHTVKMESASISWKRQTLSLIDSTQARIIKVIESTLQLSNLDLVALYAFKEKSAPMPATASVRNDIIGPALTDAQKLLGEYTTWLQSSNAHEGMLYEESFEKRWPSLVDPQKQSNLETGELLTRKYEVCVQVVENFSAPAASKLFDQEIREVFLSAVGGLGAAGLSASLLTSVLPTTLEDLLALGLCSAGGLLAISNFPARRQKTVDKVKRAASALTLELEEAMQKDLLEATQNLENFVKLIGKPYQDLAQHRLDELLKIEEKLTYAEKKLETLRIEIQNLHIPQ</sequence>
<dbReference type="EMBL" id="BJWL01000018">
    <property type="protein sequence ID" value="GFZ06028.1"/>
    <property type="molecule type" value="Genomic_DNA"/>
</dbReference>
<dbReference type="InterPro" id="IPR051943">
    <property type="entry name" value="TRAFAC_Dynamin-like_GTPase"/>
</dbReference>
<feature type="domain" description="G" evidence="2">
    <location>
        <begin position="315"/>
        <end position="448"/>
    </location>
</feature>
<dbReference type="GO" id="GO:0005525">
    <property type="term" value="F:GTP binding"/>
    <property type="evidence" value="ECO:0007669"/>
    <property type="project" value="InterPro"/>
</dbReference>
<comment type="caution">
    <text evidence="3">The sequence shown here is derived from an EMBL/GenBank/DDBJ whole genome shotgun (WGS) entry which is preliminary data.</text>
</comment>
<dbReference type="PANTHER" id="PTHR43681:SF1">
    <property type="entry name" value="SARCALUMENIN"/>
    <property type="match status" value="1"/>
</dbReference>
<dbReference type="AlphaFoldDB" id="A0A7J0G5F7"/>
<dbReference type="CDD" id="cd09912">
    <property type="entry name" value="DLP_2"/>
    <property type="match status" value="1"/>
</dbReference>
<dbReference type="OrthoDB" id="422720at2759"/>
<evidence type="ECO:0000313" key="3">
    <source>
        <dbReference type="EMBL" id="GFZ06028.1"/>
    </source>
</evidence>
<organism evidence="3 4">
    <name type="scientific">Actinidia rufa</name>
    <dbReference type="NCBI Taxonomy" id="165716"/>
    <lineage>
        <taxon>Eukaryota</taxon>
        <taxon>Viridiplantae</taxon>
        <taxon>Streptophyta</taxon>
        <taxon>Embryophyta</taxon>
        <taxon>Tracheophyta</taxon>
        <taxon>Spermatophyta</taxon>
        <taxon>Magnoliopsida</taxon>
        <taxon>eudicotyledons</taxon>
        <taxon>Gunneridae</taxon>
        <taxon>Pentapetalae</taxon>
        <taxon>asterids</taxon>
        <taxon>Ericales</taxon>
        <taxon>Actinidiaceae</taxon>
        <taxon>Actinidia</taxon>
    </lineage>
</organism>
<dbReference type="FunFam" id="3.40.50.300:FF:001052">
    <property type="entry name" value="Probable transmembrane GTPase FZO-like, chloroplastic"/>
    <property type="match status" value="1"/>
</dbReference>
<name>A0A7J0G5F7_9ERIC</name>
<reference evidence="3 4" key="1">
    <citation type="submission" date="2019-07" db="EMBL/GenBank/DDBJ databases">
        <title>De Novo Assembly of kiwifruit Actinidia rufa.</title>
        <authorList>
            <person name="Sugita-Konishi S."/>
            <person name="Sato K."/>
            <person name="Mori E."/>
            <person name="Abe Y."/>
            <person name="Kisaki G."/>
            <person name="Hamano K."/>
            <person name="Suezawa K."/>
            <person name="Otani M."/>
            <person name="Fukuda T."/>
            <person name="Manabe T."/>
            <person name="Gomi K."/>
            <person name="Tabuchi M."/>
            <person name="Akimitsu K."/>
            <person name="Kataoka I."/>
        </authorList>
    </citation>
    <scope>NUCLEOTIDE SEQUENCE [LARGE SCALE GENOMIC DNA]</scope>
    <source>
        <strain evidence="4">cv. Fuchu</strain>
    </source>
</reference>
<dbReference type="InterPro" id="IPR006073">
    <property type="entry name" value="GTP-bd"/>
</dbReference>
<gene>
    <name evidence="3" type="ORF">Acr_18g0001980</name>
</gene>
<dbReference type="InterPro" id="IPR027417">
    <property type="entry name" value="P-loop_NTPase"/>
</dbReference>
<dbReference type="Pfam" id="PF01926">
    <property type="entry name" value="MMR_HSR1"/>
    <property type="match status" value="1"/>
</dbReference>
<dbReference type="Proteomes" id="UP000585474">
    <property type="component" value="Unassembled WGS sequence"/>
</dbReference>
<dbReference type="SUPFAM" id="SSF52540">
    <property type="entry name" value="P-loop containing nucleoside triphosphate hydrolases"/>
    <property type="match status" value="1"/>
</dbReference>
<evidence type="ECO:0000259" key="2">
    <source>
        <dbReference type="Pfam" id="PF01926"/>
    </source>
</evidence>
<dbReference type="Gene3D" id="3.40.50.300">
    <property type="entry name" value="P-loop containing nucleotide triphosphate hydrolases"/>
    <property type="match status" value="1"/>
</dbReference>
<dbReference type="InterPro" id="IPR013785">
    <property type="entry name" value="Aldolase_TIM"/>
</dbReference>
<dbReference type="InterPro" id="IPR005225">
    <property type="entry name" value="Small_GTP-bd"/>
</dbReference>
<dbReference type="FunFam" id="3.20.20.70:FF:000243">
    <property type="entry name" value="Probable transmembrane GTPase FZO-like, chloroplastic"/>
    <property type="match status" value="1"/>
</dbReference>
<proteinExistence type="predicted"/>
<feature type="compositionally biased region" description="Low complexity" evidence="1">
    <location>
        <begin position="47"/>
        <end position="74"/>
    </location>
</feature>
<evidence type="ECO:0000313" key="4">
    <source>
        <dbReference type="Proteomes" id="UP000585474"/>
    </source>
</evidence>